<evidence type="ECO:0000256" key="1">
    <source>
        <dbReference type="SAM" id="MobiDB-lite"/>
    </source>
</evidence>
<evidence type="ECO:0000313" key="3">
    <source>
        <dbReference type="Proteomes" id="UP000811609"/>
    </source>
</evidence>
<sequence length="146" mass="17106">MTVIDCKRITELVAMEDIGEANVAITFNKLRYLELRGLPNLTHFCSGPYSFGFPSLDEVIVRCCPEMKTFSHGVSSTPKLTAVYDDKRWMKPNLYWEDDLNTTTRCLWEANQYDTRLLFRERVENSEEDEDHPSEDEDHSETTEEW</sequence>
<proteinExistence type="predicted"/>
<dbReference type="AlphaFoldDB" id="A0A8T1PWA9"/>
<name>A0A8T1PWA9_CARIL</name>
<dbReference type="Proteomes" id="UP000811609">
    <property type="component" value="Chromosome 8"/>
</dbReference>
<dbReference type="EMBL" id="CM031816">
    <property type="protein sequence ID" value="KAG6646094.1"/>
    <property type="molecule type" value="Genomic_DNA"/>
</dbReference>
<reference evidence="2" key="1">
    <citation type="submission" date="2020-12" db="EMBL/GenBank/DDBJ databases">
        <title>WGS assembly of Carya illinoinensis cv. Pawnee.</title>
        <authorList>
            <person name="Platts A."/>
            <person name="Shu S."/>
            <person name="Wright S."/>
            <person name="Barry K."/>
            <person name="Edger P."/>
            <person name="Pires J.C."/>
            <person name="Schmutz J."/>
        </authorList>
    </citation>
    <scope>NUCLEOTIDE SEQUENCE</scope>
    <source>
        <tissue evidence="2">Leaf</tissue>
    </source>
</reference>
<feature type="compositionally biased region" description="Acidic residues" evidence="1">
    <location>
        <begin position="126"/>
        <end position="146"/>
    </location>
</feature>
<gene>
    <name evidence="2" type="ORF">CIPAW_08G169700</name>
</gene>
<organism evidence="2 3">
    <name type="scientific">Carya illinoinensis</name>
    <name type="common">Pecan</name>
    <dbReference type="NCBI Taxonomy" id="32201"/>
    <lineage>
        <taxon>Eukaryota</taxon>
        <taxon>Viridiplantae</taxon>
        <taxon>Streptophyta</taxon>
        <taxon>Embryophyta</taxon>
        <taxon>Tracheophyta</taxon>
        <taxon>Spermatophyta</taxon>
        <taxon>Magnoliopsida</taxon>
        <taxon>eudicotyledons</taxon>
        <taxon>Gunneridae</taxon>
        <taxon>Pentapetalae</taxon>
        <taxon>rosids</taxon>
        <taxon>fabids</taxon>
        <taxon>Fagales</taxon>
        <taxon>Juglandaceae</taxon>
        <taxon>Carya</taxon>
    </lineage>
</organism>
<feature type="region of interest" description="Disordered" evidence="1">
    <location>
        <begin position="124"/>
        <end position="146"/>
    </location>
</feature>
<evidence type="ECO:0000313" key="2">
    <source>
        <dbReference type="EMBL" id="KAG6646094.1"/>
    </source>
</evidence>
<accession>A0A8T1PWA9</accession>
<comment type="caution">
    <text evidence="2">The sequence shown here is derived from an EMBL/GenBank/DDBJ whole genome shotgun (WGS) entry which is preliminary data.</text>
</comment>
<protein>
    <submittedName>
        <fullName evidence="2">Uncharacterized protein</fullName>
    </submittedName>
</protein>
<keyword evidence="3" id="KW-1185">Reference proteome</keyword>